<name>J9C1F5_9ZZZZ</name>
<accession>J9C1F5</accession>
<gene>
    <name evidence="1" type="ORF">EVA_18257</name>
</gene>
<dbReference type="AlphaFoldDB" id="J9C1F5"/>
<sequence length="35" mass="3538">MEDGTVGLDGREGELEVEGAARGVARGDAVHVDAV</sequence>
<evidence type="ECO:0000313" key="1">
    <source>
        <dbReference type="EMBL" id="EJW93635.1"/>
    </source>
</evidence>
<reference evidence="1" key="1">
    <citation type="journal article" date="2012" name="PLoS ONE">
        <title>Gene sets for utilization of primary and secondary nutrition supplies in the distal gut of endangered iberian lynx.</title>
        <authorList>
            <person name="Alcaide M."/>
            <person name="Messina E."/>
            <person name="Richter M."/>
            <person name="Bargiela R."/>
            <person name="Peplies J."/>
            <person name="Huws S.A."/>
            <person name="Newbold C.J."/>
            <person name="Golyshin P.N."/>
            <person name="Simon M.A."/>
            <person name="Lopez G."/>
            <person name="Yakimov M.M."/>
            <person name="Ferrer M."/>
        </authorList>
    </citation>
    <scope>NUCLEOTIDE SEQUENCE</scope>
</reference>
<protein>
    <submittedName>
        <fullName evidence="1">Uncharacterized protein</fullName>
    </submittedName>
</protein>
<dbReference type="EMBL" id="AMCI01006860">
    <property type="protein sequence ID" value="EJW93635.1"/>
    <property type="molecule type" value="Genomic_DNA"/>
</dbReference>
<organism evidence="1">
    <name type="scientific">gut metagenome</name>
    <dbReference type="NCBI Taxonomy" id="749906"/>
    <lineage>
        <taxon>unclassified sequences</taxon>
        <taxon>metagenomes</taxon>
        <taxon>organismal metagenomes</taxon>
    </lineage>
</organism>
<proteinExistence type="predicted"/>
<comment type="caution">
    <text evidence="1">The sequence shown here is derived from an EMBL/GenBank/DDBJ whole genome shotgun (WGS) entry which is preliminary data.</text>
</comment>
<feature type="non-terminal residue" evidence="1">
    <location>
        <position position="35"/>
    </location>
</feature>